<dbReference type="PANTHER" id="PTHR44196:SF2">
    <property type="entry name" value="SHORT-CHAIN DEHYDROGENASE-RELATED"/>
    <property type="match status" value="1"/>
</dbReference>
<evidence type="ECO:0000256" key="1">
    <source>
        <dbReference type="ARBA" id="ARBA00006484"/>
    </source>
</evidence>
<comment type="caution">
    <text evidence="3">The sequence shown here is derived from an EMBL/GenBank/DDBJ whole genome shotgun (WGS) entry which is preliminary data.</text>
</comment>
<dbReference type="PROSITE" id="PS00061">
    <property type="entry name" value="ADH_SHORT"/>
    <property type="match status" value="1"/>
</dbReference>
<dbReference type="RefSeq" id="WP_378400546.1">
    <property type="nucleotide sequence ID" value="NZ_JBHTCS010000001.1"/>
</dbReference>
<dbReference type="SUPFAM" id="SSF51735">
    <property type="entry name" value="NAD(P)-binding Rossmann-fold domains"/>
    <property type="match status" value="1"/>
</dbReference>
<dbReference type="InterPro" id="IPR036291">
    <property type="entry name" value="NAD(P)-bd_dom_sf"/>
</dbReference>
<evidence type="ECO:0000313" key="4">
    <source>
        <dbReference type="Proteomes" id="UP001596484"/>
    </source>
</evidence>
<keyword evidence="2" id="KW-0560">Oxidoreductase</keyword>
<proteinExistence type="inferred from homology"/>
<accession>A0ABW2RRY1</accession>
<keyword evidence="4" id="KW-1185">Reference proteome</keyword>
<name>A0ABW2RRY1_9NOCA</name>
<dbReference type="EMBL" id="JBHTCS010000001">
    <property type="protein sequence ID" value="MFC7446411.1"/>
    <property type="molecule type" value="Genomic_DNA"/>
</dbReference>
<dbReference type="PIRSF" id="PIRSF000126">
    <property type="entry name" value="11-beta-HSD1"/>
    <property type="match status" value="1"/>
</dbReference>
<dbReference type="Proteomes" id="UP001596484">
    <property type="component" value="Unassembled WGS sequence"/>
</dbReference>
<dbReference type="InterPro" id="IPR002347">
    <property type="entry name" value="SDR_fam"/>
</dbReference>
<comment type="similarity">
    <text evidence="1">Belongs to the short-chain dehydrogenases/reductases (SDR) family.</text>
</comment>
<evidence type="ECO:0000313" key="3">
    <source>
        <dbReference type="EMBL" id="MFC7446411.1"/>
    </source>
</evidence>
<organism evidence="3 4">
    <name type="scientific">Rhodococcus daqingensis</name>
    <dbReference type="NCBI Taxonomy" id="2479363"/>
    <lineage>
        <taxon>Bacteria</taxon>
        <taxon>Bacillati</taxon>
        <taxon>Actinomycetota</taxon>
        <taxon>Actinomycetes</taxon>
        <taxon>Mycobacteriales</taxon>
        <taxon>Nocardiaceae</taxon>
        <taxon>Rhodococcus</taxon>
    </lineage>
</organism>
<reference evidence="4" key="1">
    <citation type="journal article" date="2019" name="Int. J. Syst. Evol. Microbiol.">
        <title>The Global Catalogue of Microorganisms (GCM) 10K type strain sequencing project: providing services to taxonomists for standard genome sequencing and annotation.</title>
        <authorList>
            <consortium name="The Broad Institute Genomics Platform"/>
            <consortium name="The Broad Institute Genome Sequencing Center for Infectious Disease"/>
            <person name="Wu L."/>
            <person name="Ma J."/>
        </authorList>
    </citation>
    <scope>NUCLEOTIDE SEQUENCE [LARGE SCALE GENOMIC DNA]</scope>
    <source>
        <strain evidence="4">ICMP 19430</strain>
    </source>
</reference>
<dbReference type="InterPro" id="IPR020904">
    <property type="entry name" value="Sc_DH/Rdtase_CS"/>
</dbReference>
<dbReference type="PANTHER" id="PTHR44196">
    <property type="entry name" value="DEHYDROGENASE/REDUCTASE SDR FAMILY MEMBER 7B"/>
    <property type="match status" value="1"/>
</dbReference>
<dbReference type="PRINTS" id="PR00081">
    <property type="entry name" value="GDHRDH"/>
</dbReference>
<sequence length="266" mass="27891">MSLPPPTAHNRAVVTGASSGIGAALAERLAARGYSLIIIARREDRLHTLAQQLGAHHRVAVDVRPCDLADRSSRAELIEELAGQDVAVLANNAGFATYGPLATANTDRERHQVELDVVAVHDLTLAVLPGMLERRAGAILVTGSTAGNQPGPNNATYAGSKAFANTFAESLHYELKGTGVLCTLLAPGPVRTEFAQVAELSALDRLVPAPLWVTADQAAEAAMTGLARGKRRVVPGPFAKAQTLSGQYGPRGVSGPVLRAVYERAQ</sequence>
<evidence type="ECO:0000256" key="2">
    <source>
        <dbReference type="ARBA" id="ARBA00023002"/>
    </source>
</evidence>
<gene>
    <name evidence="3" type="ORF">ACFQS9_00755</name>
</gene>
<dbReference type="Gene3D" id="3.40.50.720">
    <property type="entry name" value="NAD(P)-binding Rossmann-like Domain"/>
    <property type="match status" value="1"/>
</dbReference>
<protein>
    <submittedName>
        <fullName evidence="3">SDR family NAD(P)-dependent oxidoreductase</fullName>
    </submittedName>
</protein>
<dbReference type="Pfam" id="PF00106">
    <property type="entry name" value="adh_short"/>
    <property type="match status" value="1"/>
</dbReference>